<accession>A0A645DNS9</accession>
<dbReference type="EMBL" id="VSSQ01038064">
    <property type="protein sequence ID" value="MPM90931.1"/>
    <property type="molecule type" value="Genomic_DNA"/>
</dbReference>
<proteinExistence type="predicted"/>
<comment type="caution">
    <text evidence="1">The sequence shown here is derived from an EMBL/GenBank/DDBJ whole genome shotgun (WGS) entry which is preliminary data.</text>
</comment>
<name>A0A645DNS9_9ZZZZ</name>
<dbReference type="AlphaFoldDB" id="A0A645DNS9"/>
<gene>
    <name evidence="1" type="ORF">SDC9_138054</name>
</gene>
<evidence type="ECO:0000313" key="1">
    <source>
        <dbReference type="EMBL" id="MPM90931.1"/>
    </source>
</evidence>
<sequence length="155" mass="16912">MAHAGTCFNDRYARLLDNAFNQPGASTRNQHVYESVETHHLPRFLAAGVSQELNGAFRNPGMFRSLGQAVADRAVGADCFRSAAQHAGIAGFDAERDGVRRDVRPRFVDNADYAKGHAALFNMQSVRARKGTVAFADRVGQECNLSQSVCHAFQA</sequence>
<protein>
    <submittedName>
        <fullName evidence="1">Uncharacterized protein</fullName>
    </submittedName>
</protein>
<organism evidence="1">
    <name type="scientific">bioreactor metagenome</name>
    <dbReference type="NCBI Taxonomy" id="1076179"/>
    <lineage>
        <taxon>unclassified sequences</taxon>
        <taxon>metagenomes</taxon>
        <taxon>ecological metagenomes</taxon>
    </lineage>
</organism>
<reference evidence="1" key="1">
    <citation type="submission" date="2019-08" db="EMBL/GenBank/DDBJ databases">
        <authorList>
            <person name="Kucharzyk K."/>
            <person name="Murdoch R.W."/>
            <person name="Higgins S."/>
            <person name="Loffler F."/>
        </authorList>
    </citation>
    <scope>NUCLEOTIDE SEQUENCE</scope>
</reference>